<dbReference type="PRINTS" id="PR01839">
    <property type="entry name" value="RAD23PROTEIN"/>
</dbReference>
<dbReference type="InterPro" id="IPR036353">
    <property type="entry name" value="XPC-bd_sf"/>
</dbReference>
<dbReference type="SMART" id="SM00727">
    <property type="entry name" value="STI1"/>
    <property type="match status" value="1"/>
</dbReference>
<dbReference type="GO" id="GO:0031593">
    <property type="term" value="F:polyubiquitin modification-dependent protein binding"/>
    <property type="evidence" value="ECO:0007669"/>
    <property type="project" value="UniProtKB-UniRule"/>
</dbReference>
<dbReference type="GO" id="GO:0070628">
    <property type="term" value="F:proteasome binding"/>
    <property type="evidence" value="ECO:0007669"/>
    <property type="project" value="TreeGrafter"/>
</dbReference>
<evidence type="ECO:0000259" key="7">
    <source>
        <dbReference type="PROSITE" id="PS50030"/>
    </source>
</evidence>
<keyword evidence="2 5" id="KW-0227">DNA damage</keyword>
<comment type="subcellular location">
    <subcellularLocation>
        <location evidence="5">Nucleus</location>
    </subcellularLocation>
    <subcellularLocation>
        <location evidence="5">Cytoplasm</location>
    </subcellularLocation>
</comment>
<dbReference type="GO" id="GO:0043130">
    <property type="term" value="F:ubiquitin binding"/>
    <property type="evidence" value="ECO:0007669"/>
    <property type="project" value="UniProtKB-UniRule"/>
</dbReference>
<dbReference type="Pfam" id="PF09280">
    <property type="entry name" value="XPC-binding"/>
    <property type="match status" value="1"/>
</dbReference>
<evidence type="ECO:0000256" key="4">
    <source>
        <dbReference type="ARBA" id="ARBA00023242"/>
    </source>
</evidence>
<dbReference type="FunFam" id="1.10.8.10:FF:000003">
    <property type="entry name" value="UV excision repair protein RAD23 homolog"/>
    <property type="match status" value="1"/>
</dbReference>
<accession>A0A1X2GBT0</accession>
<protein>
    <recommendedName>
        <fullName evidence="5">UV excision repair protein RAD23</fullName>
    </recommendedName>
</protein>
<dbReference type="InterPro" id="IPR015940">
    <property type="entry name" value="UBA"/>
</dbReference>
<dbReference type="InterPro" id="IPR015360">
    <property type="entry name" value="XPC-bd"/>
</dbReference>
<feature type="compositionally biased region" description="Low complexity" evidence="6">
    <location>
        <begin position="99"/>
        <end position="125"/>
    </location>
</feature>
<dbReference type="PANTHER" id="PTHR10621">
    <property type="entry name" value="UV EXCISION REPAIR PROTEIN RAD23"/>
    <property type="match status" value="1"/>
</dbReference>
<feature type="domain" description="Ubiquitin-like" evidence="8">
    <location>
        <begin position="1"/>
        <end position="76"/>
    </location>
</feature>
<dbReference type="AlphaFoldDB" id="A0A1X2GBT0"/>
<name>A0A1X2GBT0_9FUNG</name>
<dbReference type="GO" id="GO:0006289">
    <property type="term" value="P:nucleotide-excision repair"/>
    <property type="evidence" value="ECO:0007669"/>
    <property type="project" value="UniProtKB-UniRule"/>
</dbReference>
<dbReference type="Gene3D" id="1.10.10.540">
    <property type="entry name" value="XPC-binding domain"/>
    <property type="match status" value="1"/>
</dbReference>
<keyword evidence="3 5" id="KW-0234">DNA repair</keyword>
<comment type="caution">
    <text evidence="9">The sequence shown here is derived from an EMBL/GenBank/DDBJ whole genome shotgun (WGS) entry which is preliminary data.</text>
</comment>
<organism evidence="9 10">
    <name type="scientific">Hesseltinella vesiculosa</name>
    <dbReference type="NCBI Taxonomy" id="101127"/>
    <lineage>
        <taxon>Eukaryota</taxon>
        <taxon>Fungi</taxon>
        <taxon>Fungi incertae sedis</taxon>
        <taxon>Mucoromycota</taxon>
        <taxon>Mucoromycotina</taxon>
        <taxon>Mucoromycetes</taxon>
        <taxon>Mucorales</taxon>
        <taxon>Cunninghamellaceae</taxon>
        <taxon>Hesseltinella</taxon>
    </lineage>
</organism>
<dbReference type="InterPro" id="IPR006636">
    <property type="entry name" value="STI1_HS-bd"/>
</dbReference>
<feature type="compositionally biased region" description="Basic and acidic residues" evidence="6">
    <location>
        <begin position="84"/>
        <end position="97"/>
    </location>
</feature>
<evidence type="ECO:0000256" key="5">
    <source>
        <dbReference type="RuleBase" id="RU367049"/>
    </source>
</evidence>
<evidence type="ECO:0000256" key="2">
    <source>
        <dbReference type="ARBA" id="ARBA00022763"/>
    </source>
</evidence>
<evidence type="ECO:0000313" key="10">
    <source>
        <dbReference type="Proteomes" id="UP000242146"/>
    </source>
</evidence>
<dbReference type="PROSITE" id="PS50053">
    <property type="entry name" value="UBIQUITIN_2"/>
    <property type="match status" value="1"/>
</dbReference>
<dbReference type="SMART" id="SM00213">
    <property type="entry name" value="UBQ"/>
    <property type="match status" value="1"/>
</dbReference>
<dbReference type="GO" id="GO:0043161">
    <property type="term" value="P:proteasome-mediated ubiquitin-dependent protein catabolic process"/>
    <property type="evidence" value="ECO:0007669"/>
    <property type="project" value="UniProtKB-UniRule"/>
</dbReference>
<dbReference type="FunFam" id="3.10.20.90:FF:000254">
    <property type="entry name" value="UV excision repair protein Rad23"/>
    <property type="match status" value="1"/>
</dbReference>
<comment type="function">
    <text evidence="5">Multiubiquitin chain receptor involved in modulation of proteasomal degradation. Involved in nucleotide excision repair.</text>
</comment>
<dbReference type="FunFam" id="1.10.8.10:FF:000002">
    <property type="entry name" value="UV excision repair protein RAD23 homolog"/>
    <property type="match status" value="1"/>
</dbReference>
<keyword evidence="1" id="KW-0677">Repeat</keyword>
<feature type="domain" description="UBA" evidence="7">
    <location>
        <begin position="134"/>
        <end position="174"/>
    </location>
</feature>
<dbReference type="InterPro" id="IPR029071">
    <property type="entry name" value="Ubiquitin-like_domsf"/>
</dbReference>
<dbReference type="InterPro" id="IPR000626">
    <property type="entry name" value="Ubiquitin-like_dom"/>
</dbReference>
<proteinExistence type="inferred from homology"/>
<dbReference type="Pfam" id="PF00627">
    <property type="entry name" value="UBA"/>
    <property type="match status" value="2"/>
</dbReference>
<dbReference type="PROSITE" id="PS50030">
    <property type="entry name" value="UBA"/>
    <property type="match status" value="2"/>
</dbReference>
<dbReference type="Pfam" id="PF00240">
    <property type="entry name" value="ubiquitin"/>
    <property type="match status" value="1"/>
</dbReference>
<feature type="region of interest" description="Disordered" evidence="6">
    <location>
        <begin position="183"/>
        <end position="211"/>
    </location>
</feature>
<dbReference type="STRING" id="101127.A0A1X2GBT0"/>
<dbReference type="OrthoDB" id="419317at2759"/>
<dbReference type="EMBL" id="MCGT01000024">
    <property type="protein sequence ID" value="ORX50163.1"/>
    <property type="molecule type" value="Genomic_DNA"/>
</dbReference>
<keyword evidence="10" id="KW-1185">Reference proteome</keyword>
<dbReference type="SUPFAM" id="SSF101238">
    <property type="entry name" value="XPC-binding domain"/>
    <property type="match status" value="1"/>
</dbReference>
<dbReference type="CDD" id="cd14280">
    <property type="entry name" value="UBA1_Rad23_like"/>
    <property type="match status" value="1"/>
</dbReference>
<dbReference type="SUPFAM" id="SSF46934">
    <property type="entry name" value="UBA-like"/>
    <property type="match status" value="2"/>
</dbReference>
<feature type="region of interest" description="Disordered" evidence="6">
    <location>
        <begin position="77"/>
        <end position="130"/>
    </location>
</feature>
<dbReference type="SMART" id="SM00165">
    <property type="entry name" value="UBA"/>
    <property type="match status" value="2"/>
</dbReference>
<dbReference type="CDD" id="cd01805">
    <property type="entry name" value="Ubl_Rad23"/>
    <property type="match status" value="1"/>
</dbReference>
<dbReference type="GO" id="GO:0005829">
    <property type="term" value="C:cytosol"/>
    <property type="evidence" value="ECO:0007669"/>
    <property type="project" value="TreeGrafter"/>
</dbReference>
<sequence length="352" mass="38542">MKLTVKTLHKEALTLEAEPTDTILSVKEQIEQLKGDPVDSQKLIFSGKILDNAKTIEQYDISEKDFLVVMVAKKKPVKPAAEASKPKEEPKPVKEEEPAASTATPTDVTSAAAPSTTPAADTNTSGDNQLLTGNALEPVIQNMMELGFEREQIQRALRASFNNPDRAVEYLYNGIPESIEREFQERSEAAAQDSTELASEPESAPPSNQPQNLFHAAAQQGQQQQRPNVDFSQLSQTPHFQQLRQLVQSNPAMLQPLLQQIGASNPELLSVINADPHGFLSALTGEAGEGDEGEGAIPQGSQVIQVTQEEKEAIDRLEQLGVDRAIAIEAYFACDKNEELAANYIFEHQNFD</sequence>
<keyword evidence="4 5" id="KW-0539">Nucleus</keyword>
<evidence type="ECO:0000313" key="9">
    <source>
        <dbReference type="EMBL" id="ORX50163.1"/>
    </source>
</evidence>
<dbReference type="NCBIfam" id="TIGR00601">
    <property type="entry name" value="rad23"/>
    <property type="match status" value="1"/>
</dbReference>
<comment type="similarity">
    <text evidence="5">Belongs to the RAD23 family.</text>
</comment>
<dbReference type="InterPro" id="IPR009060">
    <property type="entry name" value="UBA-like_sf"/>
</dbReference>
<dbReference type="SUPFAM" id="SSF54236">
    <property type="entry name" value="Ubiquitin-like"/>
    <property type="match status" value="1"/>
</dbReference>
<dbReference type="GO" id="GO:0005654">
    <property type="term" value="C:nucleoplasm"/>
    <property type="evidence" value="ECO:0007669"/>
    <property type="project" value="TreeGrafter"/>
</dbReference>
<evidence type="ECO:0000256" key="6">
    <source>
        <dbReference type="SAM" id="MobiDB-lite"/>
    </source>
</evidence>
<dbReference type="Gene3D" id="3.10.20.90">
    <property type="entry name" value="Phosphatidylinositol 3-kinase Catalytic Subunit, Chain A, domain 1"/>
    <property type="match status" value="1"/>
</dbReference>
<dbReference type="InterPro" id="IPR004806">
    <property type="entry name" value="Rad23"/>
</dbReference>
<evidence type="ECO:0000256" key="1">
    <source>
        <dbReference type="ARBA" id="ARBA00022737"/>
    </source>
</evidence>
<dbReference type="GO" id="GO:0003684">
    <property type="term" value="F:damaged DNA binding"/>
    <property type="evidence" value="ECO:0007669"/>
    <property type="project" value="UniProtKB-UniRule"/>
</dbReference>
<feature type="domain" description="UBA" evidence="7">
    <location>
        <begin position="307"/>
        <end position="348"/>
    </location>
</feature>
<reference evidence="9 10" key="1">
    <citation type="submission" date="2016-07" db="EMBL/GenBank/DDBJ databases">
        <title>Pervasive Adenine N6-methylation of Active Genes in Fungi.</title>
        <authorList>
            <consortium name="DOE Joint Genome Institute"/>
            <person name="Mondo S.J."/>
            <person name="Dannebaum R.O."/>
            <person name="Kuo R.C."/>
            <person name="Labutti K."/>
            <person name="Haridas S."/>
            <person name="Kuo A."/>
            <person name="Salamov A."/>
            <person name="Ahrendt S.R."/>
            <person name="Lipzen A."/>
            <person name="Sullivan W."/>
            <person name="Andreopoulos W.B."/>
            <person name="Clum A."/>
            <person name="Lindquist E."/>
            <person name="Daum C."/>
            <person name="Ramamoorthy G.K."/>
            <person name="Gryganskyi A."/>
            <person name="Culley D."/>
            <person name="Magnuson J.K."/>
            <person name="James T.Y."/>
            <person name="O'Malley M.A."/>
            <person name="Stajich J.E."/>
            <person name="Spatafora J.W."/>
            <person name="Visel A."/>
            <person name="Grigoriev I.V."/>
        </authorList>
    </citation>
    <scope>NUCLEOTIDE SEQUENCE [LARGE SCALE GENOMIC DNA]</scope>
    <source>
        <strain evidence="9 10">NRRL 3301</strain>
    </source>
</reference>
<evidence type="ECO:0000259" key="8">
    <source>
        <dbReference type="PROSITE" id="PS50053"/>
    </source>
</evidence>
<dbReference type="Proteomes" id="UP000242146">
    <property type="component" value="Unassembled WGS sequence"/>
</dbReference>
<dbReference type="Gene3D" id="1.10.8.10">
    <property type="entry name" value="DNA helicase RuvA subunit, C-terminal domain"/>
    <property type="match status" value="2"/>
</dbReference>
<keyword evidence="5" id="KW-0963">Cytoplasm</keyword>
<dbReference type="PANTHER" id="PTHR10621:SF0">
    <property type="entry name" value="UV EXCISION REPAIR PROTEIN RAD23"/>
    <property type="match status" value="1"/>
</dbReference>
<gene>
    <name evidence="9" type="ORF">DM01DRAFT_1308457</name>
</gene>
<evidence type="ECO:0000256" key="3">
    <source>
        <dbReference type="ARBA" id="ARBA00023204"/>
    </source>
</evidence>